<dbReference type="GO" id="GO:0008237">
    <property type="term" value="F:metallopeptidase activity"/>
    <property type="evidence" value="ECO:0007669"/>
    <property type="project" value="InterPro"/>
</dbReference>
<accession>A0A6G1KI95</accession>
<feature type="signal peptide" evidence="1">
    <location>
        <begin position="1"/>
        <end position="24"/>
    </location>
</feature>
<dbReference type="AlphaFoldDB" id="A0A6G1KI95"/>
<dbReference type="OrthoDB" id="1896086at2759"/>
<organism evidence="2 3">
    <name type="scientific">Pleomassaria siparia CBS 279.74</name>
    <dbReference type="NCBI Taxonomy" id="1314801"/>
    <lineage>
        <taxon>Eukaryota</taxon>
        <taxon>Fungi</taxon>
        <taxon>Dikarya</taxon>
        <taxon>Ascomycota</taxon>
        <taxon>Pezizomycotina</taxon>
        <taxon>Dothideomycetes</taxon>
        <taxon>Pleosporomycetidae</taxon>
        <taxon>Pleosporales</taxon>
        <taxon>Pleomassariaceae</taxon>
        <taxon>Pleomassaria</taxon>
    </lineage>
</organism>
<dbReference type="EMBL" id="MU005766">
    <property type="protein sequence ID" value="KAF2712121.1"/>
    <property type="molecule type" value="Genomic_DNA"/>
</dbReference>
<dbReference type="Gene3D" id="3.40.390.10">
    <property type="entry name" value="Collagenase (Catalytic Domain)"/>
    <property type="match status" value="1"/>
</dbReference>
<keyword evidence="3" id="KW-1185">Reference proteome</keyword>
<evidence type="ECO:0000313" key="3">
    <source>
        <dbReference type="Proteomes" id="UP000799428"/>
    </source>
</evidence>
<reference evidence="2" key="1">
    <citation type="journal article" date="2020" name="Stud. Mycol.">
        <title>101 Dothideomycetes genomes: a test case for predicting lifestyles and emergence of pathogens.</title>
        <authorList>
            <person name="Haridas S."/>
            <person name="Albert R."/>
            <person name="Binder M."/>
            <person name="Bloem J."/>
            <person name="Labutti K."/>
            <person name="Salamov A."/>
            <person name="Andreopoulos B."/>
            <person name="Baker S."/>
            <person name="Barry K."/>
            <person name="Bills G."/>
            <person name="Bluhm B."/>
            <person name="Cannon C."/>
            <person name="Castanera R."/>
            <person name="Culley D."/>
            <person name="Daum C."/>
            <person name="Ezra D."/>
            <person name="Gonzalez J."/>
            <person name="Henrissat B."/>
            <person name="Kuo A."/>
            <person name="Liang C."/>
            <person name="Lipzen A."/>
            <person name="Lutzoni F."/>
            <person name="Magnuson J."/>
            <person name="Mondo S."/>
            <person name="Nolan M."/>
            <person name="Ohm R."/>
            <person name="Pangilinan J."/>
            <person name="Park H.-J."/>
            <person name="Ramirez L."/>
            <person name="Alfaro M."/>
            <person name="Sun H."/>
            <person name="Tritt A."/>
            <person name="Yoshinaga Y."/>
            <person name="Zwiers L.-H."/>
            <person name="Turgeon B."/>
            <person name="Goodwin S."/>
            <person name="Spatafora J."/>
            <person name="Crous P."/>
            <person name="Grigoriev I."/>
        </authorList>
    </citation>
    <scope>NUCLEOTIDE SEQUENCE</scope>
    <source>
        <strain evidence="2">CBS 279.74</strain>
    </source>
</reference>
<dbReference type="InterPro" id="IPR024079">
    <property type="entry name" value="MetalloPept_cat_dom_sf"/>
</dbReference>
<sequence>MFTLQHLLSLPVFLSTTLIAHALAAGTGFIDSESNTLKTNFAAQLTGGEKCDDDKFQQIRDGFNEMTVLFRNAARVDWNGQAELEYFGRQDRIGNYTSMIEENLIRAAQYANLKGNATRNPDIHVRCDDPNNVCNEGNKKEGKHVAYNIGNEPHINFCKRYFNLDPLDTKVEKAAAKGDTSKDIMQYYNRATVWARQVMHISAVGTAVTEKVVPNSYSDSTGGWATSVSNGAMNTSILAGVRNGKLNTVGPNDIQTFKYAYGATRAKLVAMLSFQMPYDAANNAENYALYAQARYVIQKKNFYPNVPIMQFGDDMAVLANEQLQDGGEKKYACYDDPDVLPRKTDTNSIGAPLQTSSATSSMFGIRPKWTGQALYATLALCLLLSILA</sequence>
<dbReference type="SUPFAM" id="SSF55486">
    <property type="entry name" value="Metalloproteases ('zincins'), catalytic domain"/>
    <property type="match status" value="1"/>
</dbReference>
<protein>
    <submittedName>
        <fullName evidence="2">Uncharacterized protein</fullName>
    </submittedName>
</protein>
<evidence type="ECO:0000313" key="2">
    <source>
        <dbReference type="EMBL" id="KAF2712121.1"/>
    </source>
</evidence>
<gene>
    <name evidence="2" type="ORF">K504DRAFT_400647</name>
</gene>
<proteinExistence type="predicted"/>
<dbReference type="Proteomes" id="UP000799428">
    <property type="component" value="Unassembled WGS sequence"/>
</dbReference>
<name>A0A6G1KI95_9PLEO</name>
<keyword evidence="1" id="KW-0732">Signal</keyword>
<feature type="chain" id="PRO_5026230773" evidence="1">
    <location>
        <begin position="25"/>
        <end position="388"/>
    </location>
</feature>
<evidence type="ECO:0000256" key="1">
    <source>
        <dbReference type="SAM" id="SignalP"/>
    </source>
</evidence>